<dbReference type="OrthoDB" id="1701437at2759"/>
<sequence length="103" mass="11169">MTMKTTPFASIVALTTVVFVTSSPLETDAFALESGGDSDYTISSDQAHQICHGSRNLCGKDSGHQKTCDNFPSNGFQACPALRTLPEGRMQSKVFFDGLRMQM</sequence>
<keyword evidence="3" id="KW-1185">Reference proteome</keyword>
<proteinExistence type="predicted"/>
<dbReference type="HOGENOM" id="CLU_2263661_0_0_1"/>
<dbReference type="EMBL" id="KB446537">
    <property type="protein sequence ID" value="EME46829.1"/>
    <property type="molecule type" value="Genomic_DNA"/>
</dbReference>
<protein>
    <submittedName>
        <fullName evidence="2">Uncharacterized protein</fullName>
    </submittedName>
</protein>
<reference evidence="3" key="1">
    <citation type="journal article" date="2012" name="PLoS Genet.">
        <title>The genomes of the fungal plant pathogens Cladosporium fulvum and Dothistroma septosporum reveal adaptation to different hosts and lifestyles but also signatures of common ancestry.</title>
        <authorList>
            <person name="de Wit P.J.G.M."/>
            <person name="van der Burgt A."/>
            <person name="Oekmen B."/>
            <person name="Stergiopoulos I."/>
            <person name="Abd-Elsalam K.A."/>
            <person name="Aerts A.L."/>
            <person name="Bahkali A.H."/>
            <person name="Beenen H.G."/>
            <person name="Chettri P."/>
            <person name="Cox M.P."/>
            <person name="Datema E."/>
            <person name="de Vries R.P."/>
            <person name="Dhillon B."/>
            <person name="Ganley A.R."/>
            <person name="Griffiths S.A."/>
            <person name="Guo Y."/>
            <person name="Hamelin R.C."/>
            <person name="Henrissat B."/>
            <person name="Kabir M.S."/>
            <person name="Jashni M.K."/>
            <person name="Kema G."/>
            <person name="Klaubauf S."/>
            <person name="Lapidus A."/>
            <person name="Levasseur A."/>
            <person name="Lindquist E."/>
            <person name="Mehrabi R."/>
            <person name="Ohm R.A."/>
            <person name="Owen T.J."/>
            <person name="Salamov A."/>
            <person name="Schwelm A."/>
            <person name="Schijlen E."/>
            <person name="Sun H."/>
            <person name="van den Burg H.A."/>
            <person name="van Ham R.C.H.J."/>
            <person name="Zhang S."/>
            <person name="Goodwin S.B."/>
            <person name="Grigoriev I.V."/>
            <person name="Collemare J."/>
            <person name="Bradshaw R.E."/>
        </authorList>
    </citation>
    <scope>NUCLEOTIDE SEQUENCE [LARGE SCALE GENOMIC DNA]</scope>
    <source>
        <strain evidence="3">NZE10 / CBS 128990</strain>
    </source>
</reference>
<evidence type="ECO:0000313" key="2">
    <source>
        <dbReference type="EMBL" id="EME46829.1"/>
    </source>
</evidence>
<dbReference type="AlphaFoldDB" id="N1PX76"/>
<dbReference type="Proteomes" id="UP000016933">
    <property type="component" value="Unassembled WGS sequence"/>
</dbReference>
<evidence type="ECO:0000313" key="3">
    <source>
        <dbReference type="Proteomes" id="UP000016933"/>
    </source>
</evidence>
<name>N1PX76_DOTSN</name>
<evidence type="ECO:0000256" key="1">
    <source>
        <dbReference type="SAM" id="SignalP"/>
    </source>
</evidence>
<accession>N1PX76</accession>
<reference evidence="2 3" key="2">
    <citation type="journal article" date="2012" name="PLoS Pathog.">
        <title>Diverse lifestyles and strategies of plant pathogenesis encoded in the genomes of eighteen Dothideomycetes fungi.</title>
        <authorList>
            <person name="Ohm R.A."/>
            <person name="Feau N."/>
            <person name="Henrissat B."/>
            <person name="Schoch C.L."/>
            <person name="Horwitz B.A."/>
            <person name="Barry K.W."/>
            <person name="Condon B.J."/>
            <person name="Copeland A.C."/>
            <person name="Dhillon B."/>
            <person name="Glaser F."/>
            <person name="Hesse C.N."/>
            <person name="Kosti I."/>
            <person name="LaButti K."/>
            <person name="Lindquist E.A."/>
            <person name="Lucas S."/>
            <person name="Salamov A.A."/>
            <person name="Bradshaw R.E."/>
            <person name="Ciuffetti L."/>
            <person name="Hamelin R.C."/>
            <person name="Kema G.H.J."/>
            <person name="Lawrence C."/>
            <person name="Scott J.A."/>
            <person name="Spatafora J.W."/>
            <person name="Turgeon B.G."/>
            <person name="de Wit P.J.G.M."/>
            <person name="Zhong S."/>
            <person name="Goodwin S.B."/>
            <person name="Grigoriev I.V."/>
        </authorList>
    </citation>
    <scope>NUCLEOTIDE SEQUENCE [LARGE SCALE GENOMIC DNA]</scope>
    <source>
        <strain evidence="3">NZE10 / CBS 128990</strain>
    </source>
</reference>
<feature type="signal peptide" evidence="1">
    <location>
        <begin position="1"/>
        <end position="22"/>
    </location>
</feature>
<organism evidence="2 3">
    <name type="scientific">Dothistroma septosporum (strain NZE10 / CBS 128990)</name>
    <name type="common">Red band needle blight fungus</name>
    <name type="synonym">Mycosphaerella pini</name>
    <dbReference type="NCBI Taxonomy" id="675120"/>
    <lineage>
        <taxon>Eukaryota</taxon>
        <taxon>Fungi</taxon>
        <taxon>Dikarya</taxon>
        <taxon>Ascomycota</taxon>
        <taxon>Pezizomycotina</taxon>
        <taxon>Dothideomycetes</taxon>
        <taxon>Dothideomycetidae</taxon>
        <taxon>Mycosphaerellales</taxon>
        <taxon>Mycosphaerellaceae</taxon>
        <taxon>Dothistroma</taxon>
    </lineage>
</organism>
<feature type="chain" id="PRO_5004109662" evidence="1">
    <location>
        <begin position="23"/>
        <end position="103"/>
    </location>
</feature>
<gene>
    <name evidence="2" type="ORF">DOTSEDRAFT_52191</name>
</gene>
<keyword evidence="1" id="KW-0732">Signal</keyword>